<dbReference type="Proteomes" id="UP000265520">
    <property type="component" value="Unassembled WGS sequence"/>
</dbReference>
<comment type="caution">
    <text evidence="1">The sequence shown here is derived from an EMBL/GenBank/DDBJ whole genome shotgun (WGS) entry which is preliminary data.</text>
</comment>
<feature type="non-terminal residue" evidence="1">
    <location>
        <position position="33"/>
    </location>
</feature>
<dbReference type="EMBL" id="LXQA010103534">
    <property type="protein sequence ID" value="MCI17026.1"/>
    <property type="molecule type" value="Genomic_DNA"/>
</dbReference>
<reference evidence="1 2" key="1">
    <citation type="journal article" date="2018" name="Front. Plant Sci.">
        <title>Red Clover (Trifolium pratense) and Zigzag Clover (T. medium) - A Picture of Genomic Similarities and Differences.</title>
        <authorList>
            <person name="Dluhosova J."/>
            <person name="Istvanek J."/>
            <person name="Nedelnik J."/>
            <person name="Repkova J."/>
        </authorList>
    </citation>
    <scope>NUCLEOTIDE SEQUENCE [LARGE SCALE GENOMIC DNA]</scope>
    <source>
        <strain evidence="2">cv. 10/8</strain>
        <tissue evidence="1">Leaf</tissue>
    </source>
</reference>
<proteinExistence type="predicted"/>
<keyword evidence="2" id="KW-1185">Reference proteome</keyword>
<dbReference type="AlphaFoldDB" id="A0A392Q0C1"/>
<accession>A0A392Q0C1</accession>
<organism evidence="1 2">
    <name type="scientific">Trifolium medium</name>
    <dbReference type="NCBI Taxonomy" id="97028"/>
    <lineage>
        <taxon>Eukaryota</taxon>
        <taxon>Viridiplantae</taxon>
        <taxon>Streptophyta</taxon>
        <taxon>Embryophyta</taxon>
        <taxon>Tracheophyta</taxon>
        <taxon>Spermatophyta</taxon>
        <taxon>Magnoliopsida</taxon>
        <taxon>eudicotyledons</taxon>
        <taxon>Gunneridae</taxon>
        <taxon>Pentapetalae</taxon>
        <taxon>rosids</taxon>
        <taxon>fabids</taxon>
        <taxon>Fabales</taxon>
        <taxon>Fabaceae</taxon>
        <taxon>Papilionoideae</taxon>
        <taxon>50 kb inversion clade</taxon>
        <taxon>NPAAA clade</taxon>
        <taxon>Hologalegina</taxon>
        <taxon>IRL clade</taxon>
        <taxon>Trifolieae</taxon>
        <taxon>Trifolium</taxon>
    </lineage>
</organism>
<name>A0A392Q0C1_9FABA</name>
<evidence type="ECO:0000313" key="2">
    <source>
        <dbReference type="Proteomes" id="UP000265520"/>
    </source>
</evidence>
<protein>
    <submittedName>
        <fullName evidence="1">Uncharacterized protein</fullName>
    </submittedName>
</protein>
<evidence type="ECO:0000313" key="1">
    <source>
        <dbReference type="EMBL" id="MCI17026.1"/>
    </source>
</evidence>
<sequence>MEKHNIESYNGTEVVGVASKGSNPSLVKVADQI</sequence>